<sequence>MVTAAVGTSVGIGVVRRSLQVSCRKRDRDHICPYNVLEITPPPTNLGVRCLPVNMQCGESITIEDQTYTISAVVHRYQLRRGKYQPTEKRLDVLSSGRYILNLYLDNLLQQS</sequence>
<evidence type="ECO:0000313" key="1">
    <source>
        <dbReference type="EMBL" id="KMZ75614.1"/>
    </source>
</evidence>
<proteinExistence type="predicted"/>
<organism evidence="1 2">
    <name type="scientific">Zostera marina</name>
    <name type="common">Eelgrass</name>
    <dbReference type="NCBI Taxonomy" id="29655"/>
    <lineage>
        <taxon>Eukaryota</taxon>
        <taxon>Viridiplantae</taxon>
        <taxon>Streptophyta</taxon>
        <taxon>Embryophyta</taxon>
        <taxon>Tracheophyta</taxon>
        <taxon>Spermatophyta</taxon>
        <taxon>Magnoliopsida</taxon>
        <taxon>Liliopsida</taxon>
        <taxon>Zosteraceae</taxon>
        <taxon>Zostera</taxon>
    </lineage>
</organism>
<keyword evidence="2" id="KW-1185">Reference proteome</keyword>
<comment type="caution">
    <text evidence="1">The sequence shown here is derived from an EMBL/GenBank/DDBJ whole genome shotgun (WGS) entry which is preliminary data.</text>
</comment>
<protein>
    <submittedName>
        <fullName evidence="1">Uncharacterized protein</fullName>
    </submittedName>
</protein>
<evidence type="ECO:0000313" key="2">
    <source>
        <dbReference type="Proteomes" id="UP000036987"/>
    </source>
</evidence>
<dbReference type="OrthoDB" id="4237at2759"/>
<dbReference type="Proteomes" id="UP000036987">
    <property type="component" value="Unassembled WGS sequence"/>
</dbReference>
<dbReference type="OMA" id="QCGESIT"/>
<accession>A0A0K9Q383</accession>
<dbReference type="EMBL" id="LFYR01000145">
    <property type="protein sequence ID" value="KMZ75614.1"/>
    <property type="molecule type" value="Genomic_DNA"/>
</dbReference>
<dbReference type="PANTHER" id="PTHR36397">
    <property type="entry name" value="OSJNBA0081L15.1 PROTEIN"/>
    <property type="match status" value="1"/>
</dbReference>
<reference evidence="2" key="1">
    <citation type="journal article" date="2016" name="Nature">
        <title>The genome of the seagrass Zostera marina reveals angiosperm adaptation to the sea.</title>
        <authorList>
            <person name="Olsen J.L."/>
            <person name="Rouze P."/>
            <person name="Verhelst B."/>
            <person name="Lin Y.-C."/>
            <person name="Bayer T."/>
            <person name="Collen J."/>
            <person name="Dattolo E."/>
            <person name="De Paoli E."/>
            <person name="Dittami S."/>
            <person name="Maumus F."/>
            <person name="Michel G."/>
            <person name="Kersting A."/>
            <person name="Lauritano C."/>
            <person name="Lohaus R."/>
            <person name="Toepel M."/>
            <person name="Tonon T."/>
            <person name="Vanneste K."/>
            <person name="Amirebrahimi M."/>
            <person name="Brakel J."/>
            <person name="Bostroem C."/>
            <person name="Chovatia M."/>
            <person name="Grimwood J."/>
            <person name="Jenkins J.W."/>
            <person name="Jueterbock A."/>
            <person name="Mraz A."/>
            <person name="Stam W.T."/>
            <person name="Tice H."/>
            <person name="Bornberg-Bauer E."/>
            <person name="Green P.J."/>
            <person name="Pearson G.A."/>
            <person name="Procaccini G."/>
            <person name="Duarte C.M."/>
            <person name="Schmutz J."/>
            <person name="Reusch T.B.H."/>
            <person name="Van de Peer Y."/>
        </authorList>
    </citation>
    <scope>NUCLEOTIDE SEQUENCE [LARGE SCALE GENOMIC DNA]</scope>
    <source>
        <strain evidence="2">cv. Finnish</strain>
    </source>
</reference>
<gene>
    <name evidence="1" type="ORF">ZOSMA_112G00290</name>
</gene>
<name>A0A0K9Q383_ZOSMR</name>
<dbReference type="PANTHER" id="PTHR36397:SF1">
    <property type="entry name" value="OS04G0482900 PROTEIN"/>
    <property type="match status" value="1"/>
</dbReference>
<dbReference type="AlphaFoldDB" id="A0A0K9Q383"/>